<evidence type="ECO:0000256" key="1">
    <source>
        <dbReference type="ARBA" id="ARBA00004651"/>
    </source>
</evidence>
<feature type="transmembrane region" description="Helical" evidence="6">
    <location>
        <begin position="54"/>
        <end position="73"/>
    </location>
</feature>
<evidence type="ECO:0000313" key="8">
    <source>
        <dbReference type="Proteomes" id="UP000618943"/>
    </source>
</evidence>
<proteinExistence type="predicted"/>
<accession>A0ABS1H310</accession>
<dbReference type="RefSeq" id="WP_200747821.1">
    <property type="nucleotide sequence ID" value="NZ_JAEOAH010000003.1"/>
</dbReference>
<name>A0ABS1H310_9BACL</name>
<comment type="subcellular location">
    <subcellularLocation>
        <location evidence="1">Cell membrane</location>
        <topology evidence="1">Multi-pass membrane protein</topology>
    </subcellularLocation>
</comment>
<feature type="transmembrane region" description="Helical" evidence="6">
    <location>
        <begin position="294"/>
        <end position="315"/>
    </location>
</feature>
<dbReference type="SUPFAM" id="SSF103473">
    <property type="entry name" value="MFS general substrate transporter"/>
    <property type="match status" value="1"/>
</dbReference>
<keyword evidence="8" id="KW-1185">Reference proteome</keyword>
<evidence type="ECO:0000256" key="3">
    <source>
        <dbReference type="ARBA" id="ARBA00022692"/>
    </source>
</evidence>
<dbReference type="Proteomes" id="UP000618943">
    <property type="component" value="Unassembled WGS sequence"/>
</dbReference>
<gene>
    <name evidence="7" type="ORF">JFL43_02730</name>
</gene>
<sequence>MANMLSSFGILKNKTFSLLITSESTSLFGTLFLNIALSLYVLKLTGSPEKFASVLALGIFPHIVLGSISGILADKFNKKVWVITFDILRGGLCLGLFLYSLNGTISIPIIYFTVLFIASCDILFAPMFMSILPTIVPQEKLVDANSISRTLNETMKILAPLLGTLVYTMVGLGTVFLVNGLSFFISAITIYLMKFPVKAPSTRKKLTFIKDISEGFRVIYADKRLMSVVSNAFLTHTFLYPFLFVGIPYVIVNILGGQNTDYGIVESVATVGSIMAIFVVPLTKHLGVANNIGLGLLGMLVPVGLLIFLGNPNFIELLAGNSFYTVGYFSIINFILFLSFSFYVVYFASYYQSKVPRESYGRFIASVIVMNGIGKVAGFKVVGMLFAMDSLIYPVIFLAIGALMKLVVHIPFMVITRNIEKQNNVEVSTEV</sequence>
<feature type="transmembrane region" description="Helical" evidence="6">
    <location>
        <begin position="392"/>
        <end position="415"/>
    </location>
</feature>
<dbReference type="Gene3D" id="1.20.1250.20">
    <property type="entry name" value="MFS general substrate transporter like domains"/>
    <property type="match status" value="1"/>
</dbReference>
<evidence type="ECO:0000256" key="2">
    <source>
        <dbReference type="ARBA" id="ARBA00022475"/>
    </source>
</evidence>
<reference evidence="7 8" key="1">
    <citation type="submission" date="2020-12" db="EMBL/GenBank/DDBJ databases">
        <title>YIM B01967 draft genome.</title>
        <authorList>
            <person name="Yan X."/>
        </authorList>
    </citation>
    <scope>NUCLEOTIDE SEQUENCE [LARGE SCALE GENOMIC DNA]</scope>
    <source>
        <strain evidence="7 8">YIM B01967</strain>
    </source>
</reference>
<dbReference type="EMBL" id="JAEOAH010000003">
    <property type="protein sequence ID" value="MBK3493790.1"/>
    <property type="molecule type" value="Genomic_DNA"/>
</dbReference>
<dbReference type="InterPro" id="IPR011701">
    <property type="entry name" value="MFS"/>
</dbReference>
<feature type="transmembrane region" description="Helical" evidence="6">
    <location>
        <begin position="79"/>
        <end position="99"/>
    </location>
</feature>
<evidence type="ECO:0000313" key="7">
    <source>
        <dbReference type="EMBL" id="MBK3493790.1"/>
    </source>
</evidence>
<evidence type="ECO:0000256" key="5">
    <source>
        <dbReference type="ARBA" id="ARBA00023136"/>
    </source>
</evidence>
<organism evidence="7 8">
    <name type="scientific">Viridibacillus soli</name>
    <dbReference type="NCBI Taxonomy" id="2798301"/>
    <lineage>
        <taxon>Bacteria</taxon>
        <taxon>Bacillati</taxon>
        <taxon>Bacillota</taxon>
        <taxon>Bacilli</taxon>
        <taxon>Bacillales</taxon>
        <taxon>Caryophanaceae</taxon>
        <taxon>Viridibacillus</taxon>
    </lineage>
</organism>
<feature type="transmembrane region" description="Helical" evidence="6">
    <location>
        <begin position="363"/>
        <end position="386"/>
    </location>
</feature>
<evidence type="ECO:0000256" key="6">
    <source>
        <dbReference type="SAM" id="Phobius"/>
    </source>
</evidence>
<evidence type="ECO:0000256" key="4">
    <source>
        <dbReference type="ARBA" id="ARBA00022989"/>
    </source>
</evidence>
<feature type="transmembrane region" description="Helical" evidence="6">
    <location>
        <begin position="327"/>
        <end position="351"/>
    </location>
</feature>
<protein>
    <submittedName>
        <fullName evidence="7">MFS transporter</fullName>
    </submittedName>
</protein>
<dbReference type="InterPro" id="IPR036259">
    <property type="entry name" value="MFS_trans_sf"/>
</dbReference>
<feature type="transmembrane region" description="Helical" evidence="6">
    <location>
        <begin position="20"/>
        <end position="42"/>
    </location>
</feature>
<dbReference type="PANTHER" id="PTHR23513">
    <property type="entry name" value="INTEGRAL MEMBRANE EFFLUX PROTEIN-RELATED"/>
    <property type="match status" value="1"/>
</dbReference>
<keyword evidence="5 6" id="KW-0472">Membrane</keyword>
<keyword evidence="3 6" id="KW-0812">Transmembrane</keyword>
<feature type="transmembrane region" description="Helical" evidence="6">
    <location>
        <begin position="262"/>
        <end position="282"/>
    </location>
</feature>
<dbReference type="CDD" id="cd06173">
    <property type="entry name" value="MFS_MefA_like"/>
    <property type="match status" value="1"/>
</dbReference>
<keyword evidence="2" id="KW-1003">Cell membrane</keyword>
<keyword evidence="4 6" id="KW-1133">Transmembrane helix</keyword>
<comment type="caution">
    <text evidence="7">The sequence shown here is derived from an EMBL/GenBank/DDBJ whole genome shotgun (WGS) entry which is preliminary data.</text>
</comment>
<dbReference type="PANTHER" id="PTHR23513:SF6">
    <property type="entry name" value="MAJOR FACILITATOR SUPERFAMILY ASSOCIATED DOMAIN-CONTAINING PROTEIN"/>
    <property type="match status" value="1"/>
</dbReference>
<dbReference type="Pfam" id="PF07690">
    <property type="entry name" value="MFS_1"/>
    <property type="match status" value="1"/>
</dbReference>
<feature type="transmembrane region" description="Helical" evidence="6">
    <location>
        <begin position="111"/>
        <end position="132"/>
    </location>
</feature>
<feature type="transmembrane region" description="Helical" evidence="6">
    <location>
        <begin position="233"/>
        <end position="256"/>
    </location>
</feature>
<feature type="transmembrane region" description="Helical" evidence="6">
    <location>
        <begin position="165"/>
        <end position="193"/>
    </location>
</feature>